<dbReference type="OrthoDB" id="8075495at2"/>
<gene>
    <name evidence="6" type="ORF">MGALLINA_00470</name>
</gene>
<dbReference type="PATRIC" id="fig|29557.3.peg.39"/>
<protein>
    <submittedName>
        <fullName evidence="6">Cobalt ABC transport system</fullName>
    </submittedName>
</protein>
<comment type="subcellular location">
    <subcellularLocation>
        <location evidence="1">Membrane</location>
        <topology evidence="1">Multi-pass membrane protein</topology>
    </subcellularLocation>
</comment>
<evidence type="ECO:0000256" key="3">
    <source>
        <dbReference type="ARBA" id="ARBA00022989"/>
    </source>
</evidence>
<dbReference type="RefSeq" id="WP_063625818.1">
    <property type="nucleotide sequence ID" value="NZ_LVLH01000014.1"/>
</dbReference>
<feature type="transmembrane region" description="Helical" evidence="5">
    <location>
        <begin position="257"/>
        <end position="275"/>
    </location>
</feature>
<evidence type="ECO:0000313" key="7">
    <source>
        <dbReference type="Proteomes" id="UP000076983"/>
    </source>
</evidence>
<dbReference type="Pfam" id="PF02361">
    <property type="entry name" value="CbiQ"/>
    <property type="match status" value="1"/>
</dbReference>
<reference evidence="6 7" key="1">
    <citation type="submission" date="2016-03" db="EMBL/GenBank/DDBJ databases">
        <title>Genome sequence of Mycoplasma gallinarum strain Mgn_IPT.</title>
        <authorList>
            <person name="Yacoub E."/>
            <person name="Sirand-Pugnet P."/>
            <person name="Barre A."/>
            <person name="Maurier F."/>
            <person name="Blanchard A."/>
            <person name="Ben Abdelmoumen B.M."/>
        </authorList>
    </citation>
    <scope>NUCLEOTIDE SEQUENCE [LARGE SCALE GENOMIC DNA]</scope>
    <source>
        <strain evidence="6 7">Mgn_IPT</strain>
    </source>
</reference>
<feature type="transmembrane region" description="Helical" evidence="5">
    <location>
        <begin position="120"/>
        <end position="142"/>
    </location>
</feature>
<name>A0A168RPW9_9BACT</name>
<feature type="transmembrane region" description="Helical" evidence="5">
    <location>
        <begin position="68"/>
        <end position="85"/>
    </location>
</feature>
<dbReference type="CDD" id="cd16914">
    <property type="entry name" value="EcfT"/>
    <property type="match status" value="1"/>
</dbReference>
<keyword evidence="7" id="KW-1185">Reference proteome</keyword>
<accession>A0A168RPW9</accession>
<keyword evidence="4 5" id="KW-0472">Membrane</keyword>
<evidence type="ECO:0000256" key="1">
    <source>
        <dbReference type="ARBA" id="ARBA00004141"/>
    </source>
</evidence>
<dbReference type="STRING" id="29557.MGALLINA_00470"/>
<comment type="caution">
    <text evidence="6">The sequence shown here is derived from an EMBL/GenBank/DDBJ whole genome shotgun (WGS) entry which is preliminary data.</text>
</comment>
<keyword evidence="3 5" id="KW-1133">Transmembrane helix</keyword>
<feature type="transmembrane region" description="Helical" evidence="5">
    <location>
        <begin position="24"/>
        <end position="56"/>
    </location>
</feature>
<keyword evidence="2 5" id="KW-0812">Transmembrane</keyword>
<dbReference type="AlphaFoldDB" id="A0A168RPW9"/>
<dbReference type="InterPro" id="IPR003339">
    <property type="entry name" value="ABC/ECF_trnsptr_transmembrane"/>
</dbReference>
<dbReference type="Proteomes" id="UP000076983">
    <property type="component" value="Unassembled WGS sequence"/>
</dbReference>
<dbReference type="EMBL" id="LVLH01000014">
    <property type="protein sequence ID" value="OAB49179.1"/>
    <property type="molecule type" value="Genomic_DNA"/>
</dbReference>
<proteinExistence type="predicted"/>
<organism evidence="6 7">
    <name type="scientific">Mycoplasmopsis gallinarum</name>
    <dbReference type="NCBI Taxonomy" id="29557"/>
    <lineage>
        <taxon>Bacteria</taxon>
        <taxon>Bacillati</taxon>
        <taxon>Mycoplasmatota</taxon>
        <taxon>Mycoplasmoidales</taxon>
        <taxon>Metamycoplasmataceae</taxon>
        <taxon>Mycoplasmopsis</taxon>
    </lineage>
</organism>
<dbReference type="PANTHER" id="PTHR33514">
    <property type="entry name" value="PROTEIN ABCI12, CHLOROPLASTIC"/>
    <property type="match status" value="1"/>
</dbReference>
<dbReference type="GO" id="GO:0005886">
    <property type="term" value="C:plasma membrane"/>
    <property type="evidence" value="ECO:0007669"/>
    <property type="project" value="TreeGrafter"/>
</dbReference>
<evidence type="ECO:0000256" key="2">
    <source>
        <dbReference type="ARBA" id="ARBA00022692"/>
    </source>
</evidence>
<dbReference type="PANTHER" id="PTHR33514:SF13">
    <property type="entry name" value="PROTEIN ABCI12, CHLOROPLASTIC"/>
    <property type="match status" value="1"/>
</dbReference>
<evidence type="ECO:0000256" key="5">
    <source>
        <dbReference type="SAM" id="Phobius"/>
    </source>
</evidence>
<sequence length="296" mass="34802">MNTPFGSYSNNNTFVHRLDARLKLIVNILIIIMAFFSDYFFSMFLIMIPVMTAYLIATKSFKALLKSFRMPLLIGIFIFFINVYTMKINDPSIQTYEYVWQRQIYWDIYKGIYGIYYGTVIRTVALILRIYTMILATSLLVMTTKPVLLTKAIEDLLWPLKLLFIPVHIIAMIISITLRFIPTLLDEAQRIIKAQASIGIDFRNGKIKEKARSFTTLIIPLFVISFSRAEDLSNAMETRGYDPYEKRTRYRSLKWEWQDYLIFILFVGLLIFIIVSQSKYVPDFLSTWYKITKSNF</sequence>
<feature type="transmembrane region" description="Helical" evidence="5">
    <location>
        <begin position="162"/>
        <end position="181"/>
    </location>
</feature>
<evidence type="ECO:0000256" key="4">
    <source>
        <dbReference type="ARBA" id="ARBA00023136"/>
    </source>
</evidence>
<evidence type="ECO:0000313" key="6">
    <source>
        <dbReference type="EMBL" id="OAB49179.1"/>
    </source>
</evidence>